<keyword evidence="3" id="KW-1185">Reference proteome</keyword>
<sequence>MHSSEVRQVQLVVRLTDFVSKLEVYMLKGNGWDVFSLFLSVCVCVCVWTAAEALHSSSLLLTAQGPTVYCRFSTHFFILCLPPIPLPMCKTRCTSIHTP</sequence>
<accession>A0ABU7BB94</accession>
<protein>
    <submittedName>
        <fullName evidence="2">Uncharacterized protein</fullName>
    </submittedName>
</protein>
<keyword evidence="1" id="KW-1133">Transmembrane helix</keyword>
<dbReference type="EMBL" id="JAHUTI010045222">
    <property type="protein sequence ID" value="MED6246880.1"/>
    <property type="molecule type" value="Genomic_DNA"/>
</dbReference>
<feature type="transmembrane region" description="Helical" evidence="1">
    <location>
        <begin position="34"/>
        <end position="51"/>
    </location>
</feature>
<keyword evidence="1" id="KW-0812">Transmembrane</keyword>
<evidence type="ECO:0000313" key="2">
    <source>
        <dbReference type="EMBL" id="MED6246880.1"/>
    </source>
</evidence>
<evidence type="ECO:0000256" key="1">
    <source>
        <dbReference type="SAM" id="Phobius"/>
    </source>
</evidence>
<comment type="caution">
    <text evidence="2">The sequence shown here is derived from an EMBL/GenBank/DDBJ whole genome shotgun (WGS) entry which is preliminary data.</text>
</comment>
<organism evidence="2 3">
    <name type="scientific">Ataeniobius toweri</name>
    <dbReference type="NCBI Taxonomy" id="208326"/>
    <lineage>
        <taxon>Eukaryota</taxon>
        <taxon>Metazoa</taxon>
        <taxon>Chordata</taxon>
        <taxon>Craniata</taxon>
        <taxon>Vertebrata</taxon>
        <taxon>Euteleostomi</taxon>
        <taxon>Actinopterygii</taxon>
        <taxon>Neopterygii</taxon>
        <taxon>Teleostei</taxon>
        <taxon>Neoteleostei</taxon>
        <taxon>Acanthomorphata</taxon>
        <taxon>Ovalentaria</taxon>
        <taxon>Atherinomorphae</taxon>
        <taxon>Cyprinodontiformes</taxon>
        <taxon>Goodeidae</taxon>
        <taxon>Ataeniobius</taxon>
    </lineage>
</organism>
<evidence type="ECO:0000313" key="3">
    <source>
        <dbReference type="Proteomes" id="UP001345963"/>
    </source>
</evidence>
<keyword evidence="1" id="KW-0472">Membrane</keyword>
<reference evidence="2 3" key="1">
    <citation type="submission" date="2021-07" db="EMBL/GenBank/DDBJ databases">
        <authorList>
            <person name="Palmer J.M."/>
        </authorList>
    </citation>
    <scope>NUCLEOTIDE SEQUENCE [LARGE SCALE GENOMIC DNA]</scope>
    <source>
        <strain evidence="2 3">AT_MEX2019</strain>
        <tissue evidence="2">Muscle</tissue>
    </source>
</reference>
<dbReference type="Proteomes" id="UP001345963">
    <property type="component" value="Unassembled WGS sequence"/>
</dbReference>
<gene>
    <name evidence="2" type="ORF">ATANTOWER_025435</name>
</gene>
<proteinExistence type="predicted"/>
<name>A0ABU7BB94_9TELE</name>